<feature type="transmembrane region" description="Helical" evidence="1">
    <location>
        <begin position="175"/>
        <end position="195"/>
    </location>
</feature>
<sequence length="219" mass="24509">MEYDSLSRCLGGEMNLFLSSNNAEESSDIDPEEAKQQAFQPILVEGRAICLHPLTLMETKWLFMCPYLNGLGCITITMGSNVRDLVALTNEALSISIIQKKSIIDTNIIRSALHRQTWDLRSQYDELIIFGYQDGPVSRNSRETSVAKHEHLAIYEKLCSSVAEQWIFDQVANSAGQFSVVFIGFFLGIFGYISFHPIVAKALTNHSTISSPWALSVRP</sequence>
<keyword evidence="1" id="KW-1133">Transmembrane helix</keyword>
<organism evidence="2 3">
    <name type="scientific">Arachis hypogaea</name>
    <name type="common">Peanut</name>
    <dbReference type="NCBI Taxonomy" id="3818"/>
    <lineage>
        <taxon>Eukaryota</taxon>
        <taxon>Viridiplantae</taxon>
        <taxon>Streptophyta</taxon>
        <taxon>Embryophyta</taxon>
        <taxon>Tracheophyta</taxon>
        <taxon>Spermatophyta</taxon>
        <taxon>Magnoliopsida</taxon>
        <taxon>eudicotyledons</taxon>
        <taxon>Gunneridae</taxon>
        <taxon>Pentapetalae</taxon>
        <taxon>rosids</taxon>
        <taxon>fabids</taxon>
        <taxon>Fabales</taxon>
        <taxon>Fabaceae</taxon>
        <taxon>Papilionoideae</taxon>
        <taxon>50 kb inversion clade</taxon>
        <taxon>dalbergioids sensu lato</taxon>
        <taxon>Dalbergieae</taxon>
        <taxon>Pterocarpus clade</taxon>
        <taxon>Arachis</taxon>
    </lineage>
</organism>
<gene>
    <name evidence="2" type="ORF">Ahy_A01g001319</name>
</gene>
<evidence type="ECO:0000313" key="2">
    <source>
        <dbReference type="EMBL" id="RYR76761.1"/>
    </source>
</evidence>
<dbReference type="EMBL" id="SDMP01000001">
    <property type="protein sequence ID" value="RYR76761.1"/>
    <property type="molecule type" value="Genomic_DNA"/>
</dbReference>
<evidence type="ECO:0000313" key="3">
    <source>
        <dbReference type="Proteomes" id="UP000289738"/>
    </source>
</evidence>
<reference evidence="2 3" key="1">
    <citation type="submission" date="2019-01" db="EMBL/GenBank/DDBJ databases">
        <title>Sequencing of cultivated peanut Arachis hypogaea provides insights into genome evolution and oil improvement.</title>
        <authorList>
            <person name="Chen X."/>
        </authorList>
    </citation>
    <scope>NUCLEOTIDE SEQUENCE [LARGE SCALE GENOMIC DNA]</scope>
    <source>
        <strain evidence="3">cv. Fuhuasheng</strain>
        <tissue evidence="2">Leaves</tissue>
    </source>
</reference>
<protein>
    <submittedName>
        <fullName evidence="2">Uncharacterized protein</fullName>
    </submittedName>
</protein>
<comment type="caution">
    <text evidence="2">The sequence shown here is derived from an EMBL/GenBank/DDBJ whole genome shotgun (WGS) entry which is preliminary data.</text>
</comment>
<name>A0A445EN00_ARAHY</name>
<dbReference type="AlphaFoldDB" id="A0A445EN00"/>
<proteinExistence type="predicted"/>
<evidence type="ECO:0000256" key="1">
    <source>
        <dbReference type="SAM" id="Phobius"/>
    </source>
</evidence>
<keyword evidence="1" id="KW-0812">Transmembrane</keyword>
<dbReference type="STRING" id="3818.A0A445EN00"/>
<dbReference type="Proteomes" id="UP000289738">
    <property type="component" value="Chromosome A01"/>
</dbReference>
<keyword evidence="3" id="KW-1185">Reference proteome</keyword>
<keyword evidence="1" id="KW-0472">Membrane</keyword>
<accession>A0A445EN00</accession>